<dbReference type="Proteomes" id="UP000267096">
    <property type="component" value="Unassembled WGS sequence"/>
</dbReference>
<keyword evidence="3" id="KW-0119">Carbohydrate metabolism</keyword>
<evidence type="ECO:0000313" key="6">
    <source>
        <dbReference type="WBParaSite" id="ASIM_0000369901-mRNA-1"/>
    </source>
</evidence>
<dbReference type="PANTHER" id="PTHR13398:SF0">
    <property type="entry name" value="GDP-FUCOSE PROTEIN O-FUCOSYLTRANSFERASE 2"/>
    <property type="match status" value="1"/>
</dbReference>
<reference evidence="4 5" key="2">
    <citation type="submission" date="2018-11" db="EMBL/GenBank/DDBJ databases">
        <authorList>
            <consortium name="Pathogen Informatics"/>
        </authorList>
    </citation>
    <scope>NUCLEOTIDE SEQUENCE [LARGE SCALE GENOMIC DNA]</scope>
</reference>
<dbReference type="Gene3D" id="3.40.50.11340">
    <property type="match status" value="1"/>
</dbReference>
<keyword evidence="1" id="KW-0808">Transferase</keyword>
<dbReference type="AlphaFoldDB" id="A0A0M3J800"/>
<evidence type="ECO:0000256" key="3">
    <source>
        <dbReference type="ARBA" id="ARBA00023277"/>
    </source>
</evidence>
<sequence length="162" mass="18968">MIRSDTNHDAIDEVVYLQAYAEGWSDGKYEIKFDKRECINGGRFYERADDGKWSGWFFTYTNVRARQFSCVSIQGDSNTLADLVERDHSEAMSLFIDRAEAILHSSFGDSYYWEARRSMRYAKHLVEIGDKFRSEKLNSNDVSDKTVLDKSWVETKKVRRSF</sequence>
<dbReference type="GO" id="GO:0046922">
    <property type="term" value="F:peptide-O-fucosyltransferase activity"/>
    <property type="evidence" value="ECO:0007669"/>
    <property type="project" value="InterPro"/>
</dbReference>
<dbReference type="GO" id="GO:0006004">
    <property type="term" value="P:fucose metabolic process"/>
    <property type="evidence" value="ECO:0007669"/>
    <property type="project" value="UniProtKB-KW"/>
</dbReference>
<dbReference type="OrthoDB" id="422368at2759"/>
<protein>
    <submittedName>
        <fullName evidence="6">GDP-fucose protein O-fucosyltransferase 2</fullName>
    </submittedName>
</protein>
<dbReference type="InterPro" id="IPR045130">
    <property type="entry name" value="OFUT2-like"/>
</dbReference>
<keyword evidence="5" id="KW-1185">Reference proteome</keyword>
<organism evidence="6">
    <name type="scientific">Anisakis simplex</name>
    <name type="common">Herring worm</name>
    <dbReference type="NCBI Taxonomy" id="6269"/>
    <lineage>
        <taxon>Eukaryota</taxon>
        <taxon>Metazoa</taxon>
        <taxon>Ecdysozoa</taxon>
        <taxon>Nematoda</taxon>
        <taxon>Chromadorea</taxon>
        <taxon>Rhabditida</taxon>
        <taxon>Spirurina</taxon>
        <taxon>Ascaridomorpha</taxon>
        <taxon>Ascaridoidea</taxon>
        <taxon>Anisakidae</taxon>
        <taxon>Anisakis</taxon>
        <taxon>Anisakis simplex complex</taxon>
    </lineage>
</organism>
<dbReference type="EMBL" id="UYRR01005548">
    <property type="protein sequence ID" value="VDK21860.1"/>
    <property type="molecule type" value="Genomic_DNA"/>
</dbReference>
<dbReference type="WBParaSite" id="ASIM_0000369901-mRNA-1">
    <property type="protein sequence ID" value="ASIM_0000369901-mRNA-1"/>
    <property type="gene ID" value="ASIM_0000369901"/>
</dbReference>
<accession>A0A0M3J800</accession>
<evidence type="ECO:0000256" key="2">
    <source>
        <dbReference type="ARBA" id="ARBA00023253"/>
    </source>
</evidence>
<dbReference type="PANTHER" id="PTHR13398">
    <property type="entry name" value="GDP-FUCOSE PROTEIN O-FUCOSYLTRANSFERASE 2"/>
    <property type="match status" value="1"/>
</dbReference>
<evidence type="ECO:0000313" key="4">
    <source>
        <dbReference type="EMBL" id="VDK21860.1"/>
    </source>
</evidence>
<name>A0A0M3J800_ANISI</name>
<reference evidence="6" key="1">
    <citation type="submission" date="2017-02" db="UniProtKB">
        <authorList>
            <consortium name="WormBaseParasite"/>
        </authorList>
    </citation>
    <scope>IDENTIFICATION</scope>
</reference>
<evidence type="ECO:0000313" key="5">
    <source>
        <dbReference type="Proteomes" id="UP000267096"/>
    </source>
</evidence>
<proteinExistence type="predicted"/>
<evidence type="ECO:0000256" key="1">
    <source>
        <dbReference type="ARBA" id="ARBA00022679"/>
    </source>
</evidence>
<gene>
    <name evidence="4" type="ORF">ASIM_LOCUS3535</name>
</gene>
<keyword evidence="2" id="KW-0294">Fucose metabolism</keyword>